<dbReference type="AlphaFoldDB" id="A0A164H9L8"/>
<evidence type="ECO:0000313" key="2">
    <source>
        <dbReference type="Proteomes" id="UP000076512"/>
    </source>
</evidence>
<organism evidence="1 2">
    <name type="scientific">Nocardia terpenica</name>
    <dbReference type="NCBI Taxonomy" id="455432"/>
    <lineage>
        <taxon>Bacteria</taxon>
        <taxon>Bacillati</taxon>
        <taxon>Actinomycetota</taxon>
        <taxon>Actinomycetes</taxon>
        <taxon>Mycobacteriales</taxon>
        <taxon>Nocardiaceae</taxon>
        <taxon>Nocardia</taxon>
    </lineage>
</organism>
<comment type="caution">
    <text evidence="1">The sequence shown here is derived from an EMBL/GenBank/DDBJ whole genome shotgun (WGS) entry which is preliminary data.</text>
</comment>
<dbReference type="EMBL" id="LWGR01000021">
    <property type="protein sequence ID" value="KZM68318.1"/>
    <property type="molecule type" value="Genomic_DNA"/>
</dbReference>
<sequence length="108" mass="11680">MVTAIEAVVLQRVRDAHAGVGFLTGCVGRDNSEAERGLDGMTLTAEHAEQVTLVMFDLARELAARDGDGADPSAVRDYLEELAEGERRRVMPGGEVWVGWPNLRLATS</sequence>
<protein>
    <submittedName>
        <fullName evidence="1">Uncharacterized protein</fullName>
    </submittedName>
</protein>
<keyword evidence="2" id="KW-1185">Reference proteome</keyword>
<reference evidence="1 2" key="1">
    <citation type="submission" date="2016-04" db="EMBL/GenBank/DDBJ databases">
        <authorList>
            <person name="Evans L.H."/>
            <person name="Alamgir A."/>
            <person name="Owens N."/>
            <person name="Weber N.D."/>
            <person name="Virtaneva K."/>
            <person name="Barbian K."/>
            <person name="Babar A."/>
            <person name="Rosenke K."/>
        </authorList>
    </citation>
    <scope>NUCLEOTIDE SEQUENCE [LARGE SCALE GENOMIC DNA]</scope>
    <source>
        <strain evidence="1 2">IFM 0406</strain>
    </source>
</reference>
<dbReference type="Proteomes" id="UP000076512">
    <property type="component" value="Unassembled WGS sequence"/>
</dbReference>
<dbReference type="RefSeq" id="WP_067579812.1">
    <property type="nucleotide sequence ID" value="NZ_JABMCZ010000002.1"/>
</dbReference>
<evidence type="ECO:0000313" key="1">
    <source>
        <dbReference type="EMBL" id="KZM68318.1"/>
    </source>
</evidence>
<accession>A0A164H9L8</accession>
<gene>
    <name evidence="1" type="ORF">AWN90_10515</name>
</gene>
<proteinExistence type="predicted"/>
<name>A0A164H9L8_9NOCA</name>